<evidence type="ECO:0000256" key="11">
    <source>
        <dbReference type="ARBA" id="ARBA00043231"/>
    </source>
</evidence>
<dbReference type="PROSITE" id="PS51292">
    <property type="entry name" value="ZF_RING_CH"/>
    <property type="match status" value="1"/>
</dbReference>
<evidence type="ECO:0000256" key="3">
    <source>
        <dbReference type="ARBA" id="ARBA00022723"/>
    </source>
</evidence>
<keyword evidence="5" id="KW-0862">Zinc</keyword>
<evidence type="ECO:0000313" key="14">
    <source>
        <dbReference type="EMBL" id="JAT30397.1"/>
    </source>
</evidence>
<keyword evidence="6 12" id="KW-1133">Transmembrane helix</keyword>
<dbReference type="SUPFAM" id="SSF57850">
    <property type="entry name" value="RING/U-box"/>
    <property type="match status" value="1"/>
</dbReference>
<dbReference type="InterPro" id="IPR013083">
    <property type="entry name" value="Znf_RING/FYVE/PHD"/>
</dbReference>
<feature type="transmembrane region" description="Helical" evidence="12">
    <location>
        <begin position="93"/>
        <end position="120"/>
    </location>
</feature>
<feature type="transmembrane region" description="Helical" evidence="12">
    <location>
        <begin position="200"/>
        <end position="219"/>
    </location>
</feature>
<evidence type="ECO:0000256" key="2">
    <source>
        <dbReference type="ARBA" id="ARBA00022692"/>
    </source>
</evidence>
<evidence type="ECO:0000256" key="5">
    <source>
        <dbReference type="ARBA" id="ARBA00022833"/>
    </source>
</evidence>
<reference evidence="14" key="1">
    <citation type="submission" date="2015-11" db="EMBL/GenBank/DDBJ databases">
        <title>De novo transcriptome assembly of four potential Pierce s Disease insect vectors from Arizona vineyards.</title>
        <authorList>
            <person name="Tassone E.E."/>
        </authorList>
    </citation>
    <scope>NUCLEOTIDE SEQUENCE</scope>
</reference>
<evidence type="ECO:0000259" key="13">
    <source>
        <dbReference type="PROSITE" id="PS51292"/>
    </source>
</evidence>
<dbReference type="Pfam" id="PF12906">
    <property type="entry name" value="RINGv"/>
    <property type="match status" value="1"/>
</dbReference>
<evidence type="ECO:0000256" key="1">
    <source>
        <dbReference type="ARBA" id="ARBA00004141"/>
    </source>
</evidence>
<keyword evidence="4" id="KW-0863">Zinc-finger</keyword>
<gene>
    <name evidence="14" type="ORF">g.7189</name>
</gene>
<keyword evidence="3" id="KW-0479">Metal-binding</keyword>
<accession>A0A1B6M3A6</accession>
<dbReference type="AlphaFoldDB" id="A0A1B6M3A6"/>
<evidence type="ECO:0000256" key="8">
    <source>
        <dbReference type="ARBA" id="ARBA00040151"/>
    </source>
</evidence>
<name>A0A1B6M3A6_9HEMI</name>
<evidence type="ECO:0000256" key="6">
    <source>
        <dbReference type="ARBA" id="ARBA00022989"/>
    </source>
</evidence>
<keyword evidence="2 12" id="KW-0812">Transmembrane</keyword>
<feature type="domain" description="RING-CH-type" evidence="13">
    <location>
        <begin position="1"/>
        <end position="69"/>
    </location>
</feature>
<evidence type="ECO:0000256" key="12">
    <source>
        <dbReference type="SAM" id="Phobius"/>
    </source>
</evidence>
<comment type="subcellular location">
    <subcellularLocation>
        <location evidence="1">Membrane</location>
        <topology evidence="1">Multi-pass membrane protein</topology>
    </subcellularLocation>
</comment>
<evidence type="ECO:0000256" key="4">
    <source>
        <dbReference type="ARBA" id="ARBA00022771"/>
    </source>
</evidence>
<dbReference type="EMBL" id="GEBQ01009580">
    <property type="protein sequence ID" value="JAT30397.1"/>
    <property type="molecule type" value="Transcribed_RNA"/>
</dbReference>
<dbReference type="InterPro" id="IPR011016">
    <property type="entry name" value="Znf_RING-CH"/>
</dbReference>
<dbReference type="PANTHER" id="PTHR46283">
    <property type="entry name" value="E3 UBIQUITIN-PROTEIN LIGASE MARCH5"/>
    <property type="match status" value="1"/>
</dbReference>
<dbReference type="GO" id="GO:0016020">
    <property type="term" value="C:membrane"/>
    <property type="evidence" value="ECO:0007669"/>
    <property type="project" value="UniProtKB-SubCell"/>
</dbReference>
<protein>
    <recommendedName>
        <fullName evidence="8">E3 ubiquitin-protein ligase MARCHF5</fullName>
    </recommendedName>
    <alternativeName>
        <fullName evidence="10">Membrane-associated RING finger protein 5</fullName>
    </alternativeName>
    <alternativeName>
        <fullName evidence="9">Membrane-associated RING-CH protein V</fullName>
    </alternativeName>
    <alternativeName>
        <fullName evidence="11">RING-type E3 ubiquitin transferase MARCHF5</fullName>
    </alternativeName>
</protein>
<keyword evidence="7 12" id="KW-0472">Membrane</keyword>
<evidence type="ECO:0000256" key="7">
    <source>
        <dbReference type="ARBA" id="ARBA00023136"/>
    </source>
</evidence>
<feature type="transmembrane region" description="Helical" evidence="12">
    <location>
        <begin position="225"/>
        <end position="247"/>
    </location>
</feature>
<proteinExistence type="predicted"/>
<evidence type="ECO:0000256" key="10">
    <source>
        <dbReference type="ARBA" id="ARBA00043185"/>
    </source>
</evidence>
<dbReference type="GO" id="GO:0008270">
    <property type="term" value="F:zinc ion binding"/>
    <property type="evidence" value="ECO:0007669"/>
    <property type="project" value="UniProtKB-KW"/>
</dbReference>
<feature type="transmembrane region" description="Helical" evidence="12">
    <location>
        <begin position="140"/>
        <end position="160"/>
    </location>
</feature>
<dbReference type="SMART" id="SM00744">
    <property type="entry name" value="RINGv"/>
    <property type="match status" value="1"/>
</dbReference>
<dbReference type="Gene3D" id="3.30.40.10">
    <property type="entry name" value="Zinc/RING finger domain, C3HC4 (zinc finger)"/>
    <property type="match status" value="1"/>
</dbReference>
<organism evidence="14">
    <name type="scientific">Graphocephala atropunctata</name>
    <dbReference type="NCBI Taxonomy" id="36148"/>
    <lineage>
        <taxon>Eukaryota</taxon>
        <taxon>Metazoa</taxon>
        <taxon>Ecdysozoa</taxon>
        <taxon>Arthropoda</taxon>
        <taxon>Hexapoda</taxon>
        <taxon>Insecta</taxon>
        <taxon>Pterygota</taxon>
        <taxon>Neoptera</taxon>
        <taxon>Paraneoptera</taxon>
        <taxon>Hemiptera</taxon>
        <taxon>Auchenorrhyncha</taxon>
        <taxon>Membracoidea</taxon>
        <taxon>Cicadellidae</taxon>
        <taxon>Cicadellinae</taxon>
        <taxon>Cicadellini</taxon>
        <taxon>Graphocephala</taxon>
    </lineage>
</organism>
<evidence type="ECO:0000256" key="9">
    <source>
        <dbReference type="ARBA" id="ARBA00043044"/>
    </source>
</evidence>
<sequence>MEPSRSCYICLAEEPEAEVDAAEWVSPCRCSGTMAWVHKGCILRWVQVQELESAGPVNCPSCGTAFILTPGRSVVIRAIHFLQSSFYPWVKMYVCTVMVILCLDSAFTTIGFFTLVQVYGLDEAIAIVHNTDLLETMVRLHLTAYSLVFLCCAPLDDLMLRILQRSSRLPILGWVLPSDVPSRYRPYNDRFRLEKDANPLIISVMLVPFLAGVVGRTLFRSEDSVLKQFLLGGLTVLGLKWGVKMYLKQKMMVRRKNMRILPYEPHPSMERQE</sequence>